<keyword evidence="5 9" id="KW-0443">Lipid metabolism</keyword>
<proteinExistence type="inferred from homology"/>
<evidence type="ECO:0000313" key="13">
    <source>
        <dbReference type="Proteomes" id="UP000469440"/>
    </source>
</evidence>
<dbReference type="InterPro" id="IPR016039">
    <property type="entry name" value="Thiolase-like"/>
</dbReference>
<evidence type="ECO:0000259" key="10">
    <source>
        <dbReference type="Pfam" id="PF08541"/>
    </source>
</evidence>
<comment type="pathway">
    <text evidence="9">Lipid metabolism; fatty acid biosynthesis.</text>
</comment>
<keyword evidence="4 9" id="KW-0276">Fatty acid metabolism</keyword>
<comment type="function">
    <text evidence="9">Catalyzes the condensation reaction of fatty acid synthesis by the addition to an acyl acceptor of two carbons from malonyl-ACP. Catalyzes the first condensation reaction which initiates fatty acid synthesis and may therefore play a role in governing the total rate of fatty acid production. Possesses both acetoacetyl-ACP synthase and acetyl transacylase activities. Its substrate specificity determines the biosynthesis of branched-chain and/or straight-chain of fatty acids.</text>
</comment>
<feature type="active site" evidence="9">
    <location>
        <position position="275"/>
    </location>
</feature>
<dbReference type="Gene3D" id="3.40.47.10">
    <property type="match status" value="1"/>
</dbReference>
<dbReference type="Pfam" id="PF08545">
    <property type="entry name" value="ACP_syn_III"/>
    <property type="match status" value="1"/>
</dbReference>
<feature type="region of interest" description="ACP-binding" evidence="9">
    <location>
        <begin position="246"/>
        <end position="250"/>
    </location>
</feature>
<comment type="similarity">
    <text evidence="1 9">Belongs to the thiolase-like superfamily. FabH family.</text>
</comment>
<dbReference type="RefSeq" id="WP_156990681.1">
    <property type="nucleotide sequence ID" value="NZ_VWXL01000058.1"/>
</dbReference>
<dbReference type="InterPro" id="IPR004655">
    <property type="entry name" value="FabH"/>
</dbReference>
<comment type="subunit">
    <text evidence="9">Homodimer.</text>
</comment>
<dbReference type="GO" id="GO:0004315">
    <property type="term" value="F:3-oxoacyl-[acyl-carrier-protein] synthase activity"/>
    <property type="evidence" value="ECO:0007669"/>
    <property type="project" value="InterPro"/>
</dbReference>
<dbReference type="EMBL" id="VWXL01000058">
    <property type="protein sequence ID" value="MVB11464.1"/>
    <property type="molecule type" value="Genomic_DNA"/>
</dbReference>
<dbReference type="GO" id="GO:0006633">
    <property type="term" value="P:fatty acid biosynthetic process"/>
    <property type="evidence" value="ECO:0007669"/>
    <property type="project" value="UniProtKB-UniRule"/>
</dbReference>
<keyword evidence="9" id="KW-0963">Cytoplasm</keyword>
<evidence type="ECO:0000256" key="4">
    <source>
        <dbReference type="ARBA" id="ARBA00022832"/>
    </source>
</evidence>
<dbReference type="CDD" id="cd00830">
    <property type="entry name" value="KAS_III"/>
    <property type="match status" value="1"/>
</dbReference>
<sequence length="321" mass="34953">MSFTITGTGSCLPVLSVHNNDFVGIVETSDEWISTRTGIRRRRFLKEESLRQIAAGAARRALEDSGTDAAKLDLILCATVQGEDVSPSLACLLQEDLGAECPAFDMNAGCTGFLYALDTAAAYFRAGMAEHILIVCAEQLSRFLDWKDRSTCVLFGDGAGAVVLSKGDSLLAVQTGARGQRENLNISGVCASGPFWDEADARGSFIHMNGREIFKFAVTTVQNEIETVARKAGIAVDDVDYFLLHQANGRIIESARTRLHQPEEKFPVNYAECGNTSSASIPVLLDELNRNRRLKRGDTLLFCAFGAGLTWGSCVIRWNKD</sequence>
<dbReference type="Pfam" id="PF08541">
    <property type="entry name" value="ACP_syn_III_C"/>
    <property type="match status" value="1"/>
</dbReference>
<evidence type="ECO:0000256" key="2">
    <source>
        <dbReference type="ARBA" id="ARBA00022516"/>
    </source>
</evidence>
<keyword evidence="6 9" id="KW-0275">Fatty acid biosynthesis</keyword>
<keyword evidence="13" id="KW-1185">Reference proteome</keyword>
<evidence type="ECO:0000256" key="7">
    <source>
        <dbReference type="ARBA" id="ARBA00023268"/>
    </source>
</evidence>
<dbReference type="GO" id="GO:0005737">
    <property type="term" value="C:cytoplasm"/>
    <property type="evidence" value="ECO:0007669"/>
    <property type="project" value="UniProtKB-SubCell"/>
</dbReference>
<reference evidence="12 13" key="1">
    <citation type="submission" date="2019-09" db="EMBL/GenBank/DDBJ databases">
        <title>Genome sequence of Clostridium sp. EA1.</title>
        <authorList>
            <person name="Poehlein A."/>
            <person name="Bengelsdorf F.R."/>
            <person name="Daniel R."/>
        </authorList>
    </citation>
    <scope>NUCLEOTIDE SEQUENCE [LARGE SCALE GENOMIC DNA]</scope>
    <source>
        <strain evidence="12 13">EA1</strain>
    </source>
</reference>
<evidence type="ECO:0000256" key="9">
    <source>
        <dbReference type="HAMAP-Rule" id="MF_01815"/>
    </source>
</evidence>
<dbReference type="InterPro" id="IPR013747">
    <property type="entry name" value="ACP_syn_III_C"/>
</dbReference>
<dbReference type="AlphaFoldDB" id="A0A6N8HZZ6"/>
<protein>
    <recommendedName>
        <fullName evidence="9">Beta-ketoacyl-[acyl-carrier-protein] synthase III</fullName>
        <shortName evidence="9">Beta-ketoacyl-ACP synthase III</shortName>
        <shortName evidence="9">KAS III</shortName>
        <ecNumber evidence="9">2.3.1.180</ecNumber>
    </recommendedName>
    <alternativeName>
        <fullName evidence="9">3-oxoacyl-[acyl-carrier-protein] synthase 3</fullName>
    </alternativeName>
    <alternativeName>
        <fullName evidence="9">3-oxoacyl-[acyl-carrier-protein] synthase III</fullName>
    </alternativeName>
</protein>
<dbReference type="OrthoDB" id="9815506at2"/>
<comment type="subcellular location">
    <subcellularLocation>
        <location evidence="9">Cytoplasm</location>
    </subcellularLocation>
</comment>
<keyword evidence="2 9" id="KW-0444">Lipid biosynthesis</keyword>
<dbReference type="PANTHER" id="PTHR43091:SF1">
    <property type="entry name" value="BETA-KETOACYL-[ACYL-CARRIER-PROTEIN] SYNTHASE III, CHLOROPLASTIC"/>
    <property type="match status" value="1"/>
</dbReference>
<dbReference type="PANTHER" id="PTHR43091">
    <property type="entry name" value="3-OXOACYL-[ACYL-CARRIER-PROTEIN] SYNTHASE"/>
    <property type="match status" value="1"/>
</dbReference>
<dbReference type="Proteomes" id="UP000469440">
    <property type="component" value="Unassembled WGS sequence"/>
</dbReference>
<comment type="domain">
    <text evidence="9">The last Arg residue of the ACP-binding site is essential for the weak association between ACP/AcpP and FabH.</text>
</comment>
<evidence type="ECO:0000256" key="1">
    <source>
        <dbReference type="ARBA" id="ARBA00008642"/>
    </source>
</evidence>
<keyword evidence="7 9" id="KW-0511">Multifunctional enzyme</keyword>
<evidence type="ECO:0000259" key="11">
    <source>
        <dbReference type="Pfam" id="PF08545"/>
    </source>
</evidence>
<evidence type="ECO:0000256" key="8">
    <source>
        <dbReference type="ARBA" id="ARBA00023315"/>
    </source>
</evidence>
<evidence type="ECO:0000256" key="3">
    <source>
        <dbReference type="ARBA" id="ARBA00022679"/>
    </source>
</evidence>
<keyword evidence="8 9" id="KW-0012">Acyltransferase</keyword>
<comment type="catalytic activity">
    <reaction evidence="9">
        <text>malonyl-[ACP] + acetyl-CoA + H(+) = 3-oxobutanoyl-[ACP] + CO2 + CoA</text>
        <dbReference type="Rhea" id="RHEA:12080"/>
        <dbReference type="Rhea" id="RHEA-COMP:9623"/>
        <dbReference type="Rhea" id="RHEA-COMP:9625"/>
        <dbReference type="ChEBI" id="CHEBI:15378"/>
        <dbReference type="ChEBI" id="CHEBI:16526"/>
        <dbReference type="ChEBI" id="CHEBI:57287"/>
        <dbReference type="ChEBI" id="CHEBI:57288"/>
        <dbReference type="ChEBI" id="CHEBI:78449"/>
        <dbReference type="ChEBI" id="CHEBI:78450"/>
        <dbReference type="EC" id="2.3.1.180"/>
    </reaction>
</comment>
<dbReference type="InterPro" id="IPR013751">
    <property type="entry name" value="ACP_syn_III_N"/>
</dbReference>
<name>A0A6N8HZZ6_9FIRM</name>
<evidence type="ECO:0000313" key="12">
    <source>
        <dbReference type="EMBL" id="MVB11464.1"/>
    </source>
</evidence>
<accession>A0A6N8HZZ6</accession>
<dbReference type="NCBIfam" id="NF006829">
    <property type="entry name" value="PRK09352.1"/>
    <property type="match status" value="1"/>
</dbReference>
<comment type="caution">
    <text evidence="12">The sequence shown here is derived from an EMBL/GenBank/DDBJ whole genome shotgun (WGS) entry which is preliminary data.</text>
</comment>
<dbReference type="EC" id="2.3.1.180" evidence="9"/>
<feature type="active site" evidence="9">
    <location>
        <position position="245"/>
    </location>
</feature>
<dbReference type="HAMAP" id="MF_01815">
    <property type="entry name" value="FabH"/>
    <property type="match status" value="1"/>
</dbReference>
<feature type="active site" evidence="9">
    <location>
        <position position="110"/>
    </location>
</feature>
<dbReference type="UniPathway" id="UPA00094"/>
<evidence type="ECO:0000256" key="6">
    <source>
        <dbReference type="ARBA" id="ARBA00023160"/>
    </source>
</evidence>
<feature type="domain" description="Beta-ketoacyl-[acyl-carrier-protein] synthase III N-terminal" evidence="11">
    <location>
        <begin position="104"/>
        <end position="178"/>
    </location>
</feature>
<dbReference type="NCBIfam" id="TIGR00747">
    <property type="entry name" value="fabH"/>
    <property type="match status" value="1"/>
</dbReference>
<keyword evidence="3 9" id="KW-0808">Transferase</keyword>
<gene>
    <name evidence="9 12" type="primary">fabH</name>
    <name evidence="12" type="ORF">CAFE_21800</name>
</gene>
<feature type="domain" description="Beta-ketoacyl-[acyl-carrier-protein] synthase III C-terminal" evidence="10">
    <location>
        <begin position="230"/>
        <end position="318"/>
    </location>
</feature>
<dbReference type="GO" id="GO:0033818">
    <property type="term" value="F:beta-ketoacyl-acyl-carrier-protein synthase III activity"/>
    <property type="evidence" value="ECO:0007669"/>
    <property type="project" value="UniProtKB-UniRule"/>
</dbReference>
<organism evidence="12 13">
    <name type="scientific">Caproicibacter fermentans</name>
    <dbReference type="NCBI Taxonomy" id="2576756"/>
    <lineage>
        <taxon>Bacteria</taxon>
        <taxon>Bacillati</taxon>
        <taxon>Bacillota</taxon>
        <taxon>Clostridia</taxon>
        <taxon>Eubacteriales</taxon>
        <taxon>Acutalibacteraceae</taxon>
        <taxon>Caproicibacter</taxon>
    </lineage>
</organism>
<dbReference type="SUPFAM" id="SSF53901">
    <property type="entry name" value="Thiolase-like"/>
    <property type="match status" value="1"/>
</dbReference>
<evidence type="ECO:0000256" key="5">
    <source>
        <dbReference type="ARBA" id="ARBA00023098"/>
    </source>
</evidence>